<dbReference type="EMBL" id="CP133621">
    <property type="protein sequence ID" value="WMV50611.1"/>
    <property type="molecule type" value="Genomic_DNA"/>
</dbReference>
<dbReference type="InterPro" id="IPR043128">
    <property type="entry name" value="Rev_trsase/Diguanyl_cyclase"/>
</dbReference>
<keyword evidence="1" id="KW-0808">Transferase</keyword>
<reference evidence="8" key="1">
    <citation type="submission" date="2023-08" db="EMBL/GenBank/DDBJ databases">
        <title>A de novo genome assembly of Solanum verrucosum Schlechtendal, a Mexican diploid species geographically isolated from the other diploid A-genome species in potato relatives.</title>
        <authorList>
            <person name="Hosaka K."/>
        </authorList>
    </citation>
    <scope>NUCLEOTIDE SEQUENCE</scope>
    <source>
        <tissue evidence="8">Young leaves</tissue>
    </source>
</reference>
<feature type="domain" description="Reverse transcriptase RNase H-like" evidence="7">
    <location>
        <begin position="134"/>
        <end position="195"/>
    </location>
</feature>
<accession>A0AAF0ZT67</accession>
<dbReference type="GO" id="GO:0003964">
    <property type="term" value="F:RNA-directed DNA polymerase activity"/>
    <property type="evidence" value="ECO:0007669"/>
    <property type="project" value="UniProtKB-KW"/>
</dbReference>
<dbReference type="SUPFAM" id="SSF56672">
    <property type="entry name" value="DNA/RNA polymerases"/>
    <property type="match status" value="1"/>
</dbReference>
<evidence type="ECO:0000313" key="8">
    <source>
        <dbReference type="EMBL" id="WMV50611.1"/>
    </source>
</evidence>
<name>A0AAF0ZT67_SOLVR</name>
<dbReference type="InterPro" id="IPR041373">
    <property type="entry name" value="RT_RNaseH"/>
</dbReference>
<dbReference type="Proteomes" id="UP001234989">
    <property type="component" value="Chromosome 10"/>
</dbReference>
<organism evidence="8 9">
    <name type="scientific">Solanum verrucosum</name>
    <dbReference type="NCBI Taxonomy" id="315347"/>
    <lineage>
        <taxon>Eukaryota</taxon>
        <taxon>Viridiplantae</taxon>
        <taxon>Streptophyta</taxon>
        <taxon>Embryophyta</taxon>
        <taxon>Tracheophyta</taxon>
        <taxon>Spermatophyta</taxon>
        <taxon>Magnoliopsida</taxon>
        <taxon>eudicotyledons</taxon>
        <taxon>Gunneridae</taxon>
        <taxon>Pentapetalae</taxon>
        <taxon>asterids</taxon>
        <taxon>lamiids</taxon>
        <taxon>Solanales</taxon>
        <taxon>Solanaceae</taxon>
        <taxon>Solanoideae</taxon>
        <taxon>Solaneae</taxon>
        <taxon>Solanum</taxon>
    </lineage>
</organism>
<dbReference type="GO" id="GO:0004519">
    <property type="term" value="F:endonuclease activity"/>
    <property type="evidence" value="ECO:0007669"/>
    <property type="project" value="UniProtKB-KW"/>
</dbReference>
<keyword evidence="9" id="KW-1185">Reference proteome</keyword>
<dbReference type="InterPro" id="IPR043502">
    <property type="entry name" value="DNA/RNA_pol_sf"/>
</dbReference>
<evidence type="ECO:0000256" key="4">
    <source>
        <dbReference type="ARBA" id="ARBA00022759"/>
    </source>
</evidence>
<keyword evidence="3" id="KW-0540">Nuclease</keyword>
<evidence type="ECO:0000256" key="1">
    <source>
        <dbReference type="ARBA" id="ARBA00022679"/>
    </source>
</evidence>
<evidence type="ECO:0000259" key="7">
    <source>
        <dbReference type="Pfam" id="PF17917"/>
    </source>
</evidence>
<keyword evidence="4" id="KW-0255">Endonuclease</keyword>
<dbReference type="AlphaFoldDB" id="A0AAF0ZT67"/>
<gene>
    <name evidence="8" type="ORF">MTR67_043996</name>
</gene>
<dbReference type="Gene3D" id="3.30.70.270">
    <property type="match status" value="1"/>
</dbReference>
<keyword evidence="5" id="KW-0378">Hydrolase</keyword>
<protein>
    <recommendedName>
        <fullName evidence="7">Reverse transcriptase RNase H-like domain-containing protein</fullName>
    </recommendedName>
</protein>
<evidence type="ECO:0000256" key="6">
    <source>
        <dbReference type="ARBA" id="ARBA00022918"/>
    </source>
</evidence>
<keyword evidence="2" id="KW-0548">Nucleotidyltransferase</keyword>
<evidence type="ECO:0000256" key="5">
    <source>
        <dbReference type="ARBA" id="ARBA00022801"/>
    </source>
</evidence>
<dbReference type="PANTHER" id="PTHR34072:SF59">
    <property type="entry name" value="CCHC-TYPE INTEGRASE"/>
    <property type="match status" value="1"/>
</dbReference>
<evidence type="ECO:0000256" key="2">
    <source>
        <dbReference type="ARBA" id="ARBA00022695"/>
    </source>
</evidence>
<proteinExistence type="predicted"/>
<dbReference type="PANTHER" id="PTHR34072">
    <property type="entry name" value="ENZYMATIC POLYPROTEIN-RELATED"/>
    <property type="match status" value="1"/>
</dbReference>
<sequence length="196" mass="22195">MDTNFETFTFELVPVVNEFSKVFPDDLSGVPPNREINFGIDFLPNMRPISIPPYHMAPIQLKDLKDILVDSKKIEAVKNCHGPFSPTKIQCLLGLSSYYRRFVEGFSSIALPLTMLTQKKPPDFDITKGINGLEVCFDASQIGLVCVLMQNGKVIACASRQLKVYENNYLTHDLEMAAVVFTLKIWRQYLYGVHVD</sequence>
<evidence type="ECO:0000256" key="3">
    <source>
        <dbReference type="ARBA" id="ARBA00022722"/>
    </source>
</evidence>
<dbReference type="Pfam" id="PF17917">
    <property type="entry name" value="RT_RNaseH"/>
    <property type="match status" value="1"/>
</dbReference>
<keyword evidence="6" id="KW-0695">RNA-directed DNA polymerase</keyword>
<evidence type="ECO:0000313" key="9">
    <source>
        <dbReference type="Proteomes" id="UP001234989"/>
    </source>
</evidence>
<dbReference type="GO" id="GO:0016787">
    <property type="term" value="F:hydrolase activity"/>
    <property type="evidence" value="ECO:0007669"/>
    <property type="project" value="UniProtKB-KW"/>
</dbReference>